<sequence length="112" mass="12354">MFLIPTFSLHFSSSPITSIHSRRLLFKTIPGAGQAASLESLEGTTISFSLSKGNQIHKYVQFLAASTKNPKLKEIYSSCAENYDDFIGNLQNGQGCSRARTTTASRRWRPAP</sequence>
<evidence type="ECO:0000313" key="2">
    <source>
        <dbReference type="EMBL" id="KAK4767187.1"/>
    </source>
</evidence>
<evidence type="ECO:0000313" key="3">
    <source>
        <dbReference type="Proteomes" id="UP001346149"/>
    </source>
</evidence>
<dbReference type="Gene3D" id="1.20.140.40">
    <property type="entry name" value="Invertase/pectin methylesterase inhibitor family protein"/>
    <property type="match status" value="1"/>
</dbReference>
<organism evidence="2 3">
    <name type="scientific">Trapa natans</name>
    <name type="common">Water chestnut</name>
    <dbReference type="NCBI Taxonomy" id="22666"/>
    <lineage>
        <taxon>Eukaryota</taxon>
        <taxon>Viridiplantae</taxon>
        <taxon>Streptophyta</taxon>
        <taxon>Embryophyta</taxon>
        <taxon>Tracheophyta</taxon>
        <taxon>Spermatophyta</taxon>
        <taxon>Magnoliopsida</taxon>
        <taxon>eudicotyledons</taxon>
        <taxon>Gunneridae</taxon>
        <taxon>Pentapetalae</taxon>
        <taxon>rosids</taxon>
        <taxon>malvids</taxon>
        <taxon>Myrtales</taxon>
        <taxon>Lythraceae</taxon>
        <taxon>Trapa</taxon>
    </lineage>
</organism>
<dbReference type="EMBL" id="JAXQNO010000022">
    <property type="protein sequence ID" value="KAK4767187.1"/>
    <property type="molecule type" value="Genomic_DNA"/>
</dbReference>
<dbReference type="SUPFAM" id="SSF101148">
    <property type="entry name" value="Plant invertase/pectin methylesterase inhibitor"/>
    <property type="match status" value="1"/>
</dbReference>
<name>A0AAN7KIU2_TRANT</name>
<dbReference type="Proteomes" id="UP001346149">
    <property type="component" value="Unassembled WGS sequence"/>
</dbReference>
<dbReference type="InterPro" id="IPR035513">
    <property type="entry name" value="Invertase/methylesterase_inhib"/>
</dbReference>
<comment type="caution">
    <text evidence="2">The sequence shown here is derived from an EMBL/GenBank/DDBJ whole genome shotgun (WGS) entry which is preliminary data.</text>
</comment>
<keyword evidence="3" id="KW-1185">Reference proteome</keyword>
<accession>A0AAN7KIU2</accession>
<reference evidence="2 3" key="1">
    <citation type="journal article" date="2023" name="Hortic Res">
        <title>Pangenome of water caltrop reveals structural variations and asymmetric subgenome divergence after allopolyploidization.</title>
        <authorList>
            <person name="Zhang X."/>
            <person name="Chen Y."/>
            <person name="Wang L."/>
            <person name="Yuan Y."/>
            <person name="Fang M."/>
            <person name="Shi L."/>
            <person name="Lu R."/>
            <person name="Comes H.P."/>
            <person name="Ma Y."/>
            <person name="Chen Y."/>
            <person name="Huang G."/>
            <person name="Zhou Y."/>
            <person name="Zheng Z."/>
            <person name="Qiu Y."/>
        </authorList>
    </citation>
    <scope>NUCLEOTIDE SEQUENCE [LARGE SCALE GENOMIC DNA]</scope>
    <source>
        <strain evidence="2">F231</strain>
    </source>
</reference>
<proteinExistence type="predicted"/>
<evidence type="ECO:0000256" key="1">
    <source>
        <dbReference type="SAM" id="MobiDB-lite"/>
    </source>
</evidence>
<feature type="region of interest" description="Disordered" evidence="1">
    <location>
        <begin position="93"/>
        <end position="112"/>
    </location>
</feature>
<protein>
    <submittedName>
        <fullName evidence="2">Uncharacterized protein</fullName>
    </submittedName>
</protein>
<gene>
    <name evidence="2" type="ORF">SAY86_014937</name>
</gene>
<dbReference type="AlphaFoldDB" id="A0AAN7KIU2"/>